<dbReference type="InterPro" id="IPR025724">
    <property type="entry name" value="GAG-pre-integrase_dom"/>
</dbReference>
<dbReference type="SUPFAM" id="SSF53098">
    <property type="entry name" value="Ribonuclease H-like"/>
    <property type="match status" value="1"/>
</dbReference>
<reference evidence="4" key="1">
    <citation type="submission" date="2022-07" db="EMBL/GenBank/DDBJ databases">
        <title>The genome of Lyophyllum shimeji provides insight into the initial evolution of ectomycorrhizal fungal genome.</title>
        <authorList>
            <person name="Kobayashi Y."/>
            <person name="Shibata T."/>
            <person name="Hirakawa H."/>
            <person name="Shigenobu S."/>
            <person name="Nishiyama T."/>
            <person name="Yamada A."/>
            <person name="Hasebe M."/>
            <person name="Kawaguchi M."/>
        </authorList>
    </citation>
    <scope>NUCLEOTIDE SEQUENCE</scope>
    <source>
        <strain evidence="4">AT787</strain>
    </source>
</reference>
<dbReference type="PANTHER" id="PTHR11439">
    <property type="entry name" value="GAG-POL-RELATED RETROTRANSPOSON"/>
    <property type="match status" value="1"/>
</dbReference>
<dbReference type="GO" id="GO:0005634">
    <property type="term" value="C:nucleus"/>
    <property type="evidence" value="ECO:0007669"/>
    <property type="project" value="UniProtKB-ARBA"/>
</dbReference>
<dbReference type="AlphaFoldDB" id="A0A9P3UMU3"/>
<feature type="domain" description="Integrase catalytic" evidence="3">
    <location>
        <begin position="542"/>
        <end position="709"/>
    </location>
</feature>
<keyword evidence="1" id="KW-0378">Hydrolase</keyword>
<dbReference type="Gene3D" id="3.30.420.10">
    <property type="entry name" value="Ribonuclease H-like superfamily/Ribonuclease H"/>
    <property type="match status" value="1"/>
</dbReference>
<evidence type="ECO:0000313" key="4">
    <source>
        <dbReference type="EMBL" id="GLB40854.1"/>
    </source>
</evidence>
<dbReference type="InterPro" id="IPR054722">
    <property type="entry name" value="PolX-like_BBD"/>
</dbReference>
<keyword evidence="2" id="KW-0694">RNA-binding</keyword>
<comment type="caution">
    <text evidence="4">The sequence shown here is derived from an EMBL/GenBank/DDBJ whole genome shotgun (WGS) entry which is preliminary data.</text>
</comment>
<keyword evidence="5" id="KW-1185">Reference proteome</keyword>
<dbReference type="Proteomes" id="UP001063166">
    <property type="component" value="Unassembled WGS sequence"/>
</dbReference>
<gene>
    <name evidence="4" type="ORF">LshimejAT787_0900690</name>
</gene>
<evidence type="ECO:0000256" key="1">
    <source>
        <dbReference type="ARBA" id="ARBA00022750"/>
    </source>
</evidence>
<dbReference type="GO" id="GO:0015074">
    <property type="term" value="P:DNA integration"/>
    <property type="evidence" value="ECO:0007669"/>
    <property type="project" value="InterPro"/>
</dbReference>
<dbReference type="PROSITE" id="PS50994">
    <property type="entry name" value="INTEGRASE"/>
    <property type="match status" value="1"/>
</dbReference>
<dbReference type="Pfam" id="PF22936">
    <property type="entry name" value="Pol_BBD"/>
    <property type="match status" value="1"/>
</dbReference>
<dbReference type="PANTHER" id="PTHR11439:SF463">
    <property type="entry name" value="REVERSE TRANSCRIPTASE TY1_COPIA-TYPE DOMAIN-CONTAINING PROTEIN"/>
    <property type="match status" value="1"/>
</dbReference>
<keyword evidence="1" id="KW-0064">Aspartyl protease</keyword>
<dbReference type="Pfam" id="PF13976">
    <property type="entry name" value="gag_pre-integrs"/>
    <property type="match status" value="1"/>
</dbReference>
<keyword evidence="1" id="KW-0645">Protease</keyword>
<sequence length="998" mass="110351">MSPAPVPLPTDASHPSIPLIRLSVPWGNNTKLDRTTGDFNDWSDDLSDALTVNGLRVGFILLAISKTERDGIPKDKGAKALYDALKKRATGEGPVKQVTLLRQALSTYCSVTEPLPTTAMKIREICRRAFAMGPITEEVFTCISLLNSLQDEAFRSIRSTVSRGLSESTDADPYTYDKIRRLLETEQTLLTSMSQFPITDAALAAKTTAQKPKNRVYICDNCKGLGLPYDGHTKPWCTQKGGGCEGKTPTEAKAARIAHYSGLRGKSKATTSTTPSPGKNVVPVKDAAGQVYFADPEALTKLMGGTAVKPEFAGLASAPLPTTGGASIQEIDKAEWETAWLSIEEEPHASVDWNAYSRLVNEDTLSNISPLNQSQRTLLASIADSPFFADTGASSHITHEKSDFIDLVPIAPRPVKGVGGSAVCAFGIGRIRLHVAKGITLTLERALYIPGCTVRLISISSLTRDSNAAAYFDHESVKITDRSTGAFIAGGRLLPDSRLYAINIHAASAEHALSARHSPDLGTWHRRLGHANYQAISEMAKAGLIGDQETSTEDLTGPSPVQSRHGNLYVMNMVDDFTSKPWSIPLRRKSDALEELKAWELAREVETGLKVGVYRTGYDGELTSRQMEQWLKLRGTEQEHGAPYTSAHIGRVEHLHRTLMAKARTMRIAAGCPPNLWDEFYLTASYLHERTLTKSLNGVTPYEMWYERKPDYSHLREIGCRAFILIQNRHNPKIFERSIECVLIGYGLKSKTYRCYDRKSGNVYNSTPKEEQETLDKIPYRSLVGCLLYLAISTRPDISFAVQQLSQYVDSFTSTHWNAAIRLVRYLKGTRDLKLHLGGKGQIALSGFTDSDWASCLDTRRSIGGYTWNLGSGTVSWAARKQKTVAASSCEAEYMAAFEAAQECIWLRALLKGIDHDTSHSPTTILCDNNSAINLSEDPLLHSRVKHVDIKYHFLRERVQSGEIAIKYVNTKQNTADIFTKALPRELFLRFRNMLGLR</sequence>
<dbReference type="GO" id="GO:0004190">
    <property type="term" value="F:aspartic-type endopeptidase activity"/>
    <property type="evidence" value="ECO:0007669"/>
    <property type="project" value="UniProtKB-KW"/>
</dbReference>
<evidence type="ECO:0000313" key="5">
    <source>
        <dbReference type="Proteomes" id="UP001063166"/>
    </source>
</evidence>
<dbReference type="EMBL" id="BRPK01000009">
    <property type="protein sequence ID" value="GLB40854.1"/>
    <property type="molecule type" value="Genomic_DNA"/>
</dbReference>
<organism evidence="4 5">
    <name type="scientific">Lyophyllum shimeji</name>
    <name type="common">Hon-shimeji</name>
    <name type="synonym">Tricholoma shimeji</name>
    <dbReference type="NCBI Taxonomy" id="47721"/>
    <lineage>
        <taxon>Eukaryota</taxon>
        <taxon>Fungi</taxon>
        <taxon>Dikarya</taxon>
        <taxon>Basidiomycota</taxon>
        <taxon>Agaricomycotina</taxon>
        <taxon>Agaricomycetes</taxon>
        <taxon>Agaricomycetidae</taxon>
        <taxon>Agaricales</taxon>
        <taxon>Tricholomatineae</taxon>
        <taxon>Lyophyllaceae</taxon>
        <taxon>Lyophyllum</taxon>
    </lineage>
</organism>
<name>A0A9P3UMU3_LYOSH</name>
<dbReference type="InterPro" id="IPR057670">
    <property type="entry name" value="SH3_retrovirus"/>
</dbReference>
<dbReference type="InterPro" id="IPR043502">
    <property type="entry name" value="DNA/RNA_pol_sf"/>
</dbReference>
<dbReference type="InterPro" id="IPR001584">
    <property type="entry name" value="Integrase_cat-core"/>
</dbReference>
<dbReference type="InterPro" id="IPR012337">
    <property type="entry name" value="RNaseH-like_sf"/>
</dbReference>
<evidence type="ECO:0000259" key="3">
    <source>
        <dbReference type="PROSITE" id="PS50994"/>
    </source>
</evidence>
<protein>
    <submittedName>
        <fullName evidence="4">Mitochondrial protein</fullName>
    </submittedName>
</protein>
<evidence type="ECO:0000256" key="2">
    <source>
        <dbReference type="ARBA" id="ARBA00022884"/>
    </source>
</evidence>
<dbReference type="OrthoDB" id="3344688at2759"/>
<dbReference type="CDD" id="cd09272">
    <property type="entry name" value="RNase_HI_RT_Ty1"/>
    <property type="match status" value="1"/>
</dbReference>
<accession>A0A9P3UMU3</accession>
<dbReference type="GO" id="GO:0003723">
    <property type="term" value="F:RNA binding"/>
    <property type="evidence" value="ECO:0007669"/>
    <property type="project" value="UniProtKB-KW"/>
</dbReference>
<dbReference type="InterPro" id="IPR036397">
    <property type="entry name" value="RNaseH_sf"/>
</dbReference>
<dbReference type="Pfam" id="PF25597">
    <property type="entry name" value="SH3_retrovirus"/>
    <property type="match status" value="1"/>
</dbReference>
<proteinExistence type="predicted"/>
<dbReference type="SUPFAM" id="SSF56672">
    <property type="entry name" value="DNA/RNA polymerases"/>
    <property type="match status" value="1"/>
</dbReference>